<organism evidence="3 4">
    <name type="scientific">Fusarium piperis</name>
    <dbReference type="NCBI Taxonomy" id="1435070"/>
    <lineage>
        <taxon>Eukaryota</taxon>
        <taxon>Fungi</taxon>
        <taxon>Dikarya</taxon>
        <taxon>Ascomycota</taxon>
        <taxon>Pezizomycotina</taxon>
        <taxon>Sordariomycetes</taxon>
        <taxon>Hypocreomycetidae</taxon>
        <taxon>Hypocreales</taxon>
        <taxon>Nectriaceae</taxon>
        <taxon>Fusarium</taxon>
        <taxon>Fusarium solani species complex</taxon>
    </lineage>
</organism>
<comment type="caution">
    <text evidence="3">The sequence shown here is derived from an EMBL/GenBank/DDBJ whole genome shotgun (WGS) entry which is preliminary data.</text>
</comment>
<dbReference type="OrthoDB" id="5404599at2759"/>
<gene>
    <name evidence="3" type="ORF">N0V84_010054</name>
</gene>
<reference evidence="3" key="1">
    <citation type="submission" date="2022-10" db="EMBL/GenBank/DDBJ databases">
        <title>Tapping the CABI collections for fungal endophytes: first genome assemblies for Collariella, Neodidymelliopsis, Ascochyta clinopodiicola, Didymella pomorum, Didymosphaeria variabile, Neocosmospora piperis and Neocucurbitaria cava.</title>
        <authorList>
            <person name="Hill R."/>
        </authorList>
    </citation>
    <scope>NUCLEOTIDE SEQUENCE</scope>
    <source>
        <strain evidence="3">IMI 366586</strain>
    </source>
</reference>
<evidence type="ECO:0000313" key="3">
    <source>
        <dbReference type="EMBL" id="KAJ4312188.1"/>
    </source>
</evidence>
<proteinExistence type="predicted"/>
<dbReference type="InterPro" id="IPR002575">
    <property type="entry name" value="Aminoglycoside_PTrfase"/>
</dbReference>
<dbReference type="Gene3D" id="3.90.1200.10">
    <property type="match status" value="1"/>
</dbReference>
<dbReference type="PANTHER" id="PTHR21310:SF48">
    <property type="entry name" value="AMINOGLYCOSIDE PHOSPHOTRANSFERASE DOMAIN-CONTAINING PROTEIN"/>
    <property type="match status" value="1"/>
</dbReference>
<dbReference type="InterPro" id="IPR011009">
    <property type="entry name" value="Kinase-like_dom_sf"/>
</dbReference>
<dbReference type="InterPro" id="IPR051678">
    <property type="entry name" value="AGP_Transferase"/>
</dbReference>
<dbReference type="CDD" id="cd05120">
    <property type="entry name" value="APH_ChoK_like"/>
    <property type="match status" value="1"/>
</dbReference>
<evidence type="ECO:0000259" key="2">
    <source>
        <dbReference type="Pfam" id="PF01636"/>
    </source>
</evidence>
<dbReference type="Proteomes" id="UP001140502">
    <property type="component" value="Unassembled WGS sequence"/>
</dbReference>
<sequence length="377" mass="42555">MSSQNPTKSVAESPSGRVQKPPPRSQAARWNRTMLKLLESDLKKDPEIDISKIFGKTYSDKLRFLKEKSPIQPPLRRRGVRLEFNTKDEVTVIADLSPDLENLLQPGTSLSESLVDLLDNGECLHESLAGYIVVFKLSPDIVAKVATEDSVTTEHRSLVYLQQHLPTFPAPRSHGVVRFGNYHIIFSTFIPGSDLESVWPQLNGDQKQNISDQLETYFRQLRSIPCPAGIPLGGVGGEGCKDIRRQLRMNTDPITSEHEFQKFVFSGSRAASSLYTNLLRNMMPEHPVKVVFTHGDVRAANIMVERIDSSGWKVTSIIDWEASGFYPEYWESIKATNNLTPREKSDWYQYLPTIISPKSFAIHWLADRVWDPSAANS</sequence>
<evidence type="ECO:0000313" key="4">
    <source>
        <dbReference type="Proteomes" id="UP001140502"/>
    </source>
</evidence>
<name>A0A9W8W557_9HYPO</name>
<evidence type="ECO:0000256" key="1">
    <source>
        <dbReference type="SAM" id="MobiDB-lite"/>
    </source>
</evidence>
<dbReference type="PANTHER" id="PTHR21310">
    <property type="entry name" value="AMINOGLYCOSIDE PHOSPHOTRANSFERASE-RELATED-RELATED"/>
    <property type="match status" value="1"/>
</dbReference>
<dbReference type="AlphaFoldDB" id="A0A9W8W557"/>
<feature type="domain" description="Aminoglycoside phosphotransferase" evidence="2">
    <location>
        <begin position="147"/>
        <end position="339"/>
    </location>
</feature>
<dbReference type="Pfam" id="PF01636">
    <property type="entry name" value="APH"/>
    <property type="match status" value="1"/>
</dbReference>
<keyword evidence="4" id="KW-1185">Reference proteome</keyword>
<protein>
    <recommendedName>
        <fullName evidence="2">Aminoglycoside phosphotransferase domain-containing protein</fullName>
    </recommendedName>
</protein>
<feature type="region of interest" description="Disordered" evidence="1">
    <location>
        <begin position="1"/>
        <end position="30"/>
    </location>
</feature>
<accession>A0A9W8W557</accession>
<feature type="compositionally biased region" description="Polar residues" evidence="1">
    <location>
        <begin position="1"/>
        <end position="12"/>
    </location>
</feature>
<dbReference type="SUPFAM" id="SSF56112">
    <property type="entry name" value="Protein kinase-like (PK-like)"/>
    <property type="match status" value="1"/>
</dbReference>
<dbReference type="EMBL" id="JAPEUR010000301">
    <property type="protein sequence ID" value="KAJ4312188.1"/>
    <property type="molecule type" value="Genomic_DNA"/>
</dbReference>